<dbReference type="Proteomes" id="UP000463470">
    <property type="component" value="Unassembled WGS sequence"/>
</dbReference>
<feature type="transmembrane region" description="Helical" evidence="1">
    <location>
        <begin position="31"/>
        <end position="54"/>
    </location>
</feature>
<proteinExistence type="predicted"/>
<gene>
    <name evidence="2" type="ORF">GTO91_16475</name>
</gene>
<dbReference type="EMBL" id="WXEY01000031">
    <property type="protein sequence ID" value="MZP31304.1"/>
    <property type="molecule type" value="Genomic_DNA"/>
</dbReference>
<comment type="caution">
    <text evidence="2">The sequence shown here is derived from an EMBL/GenBank/DDBJ whole genome shotgun (WGS) entry which is preliminary data.</text>
</comment>
<evidence type="ECO:0008006" key="4">
    <source>
        <dbReference type="Google" id="ProtNLM"/>
    </source>
</evidence>
<name>A0A845L945_9FIRM</name>
<evidence type="ECO:0000256" key="1">
    <source>
        <dbReference type="SAM" id="Phobius"/>
    </source>
</evidence>
<evidence type="ECO:0000313" key="3">
    <source>
        <dbReference type="Proteomes" id="UP000463470"/>
    </source>
</evidence>
<sequence>MERVLPAAFGGIVGLLVTLIHDHLLTKTLSWPISASLFGALSIGAILLFVYELISNSAGFLRLTSPISRVEGAWAITIMKNGNRPESVCKIYLSHGRYIYTGYGISADGLLGSEWTSRDVHYDKKIDELSFTADATMVGTGKRIRNYGYIKFYKDAKGKYTYGYGYFVDMADELNHYHMKLTRISDEQFDEKINKVFNNVSSQIALDKRVEYEQSTGRLVPGQDPQPLRQ</sequence>
<dbReference type="AlphaFoldDB" id="A0A845L945"/>
<reference evidence="2 3" key="1">
    <citation type="submission" date="2020-01" db="EMBL/GenBank/DDBJ databases">
        <title>Whole-genome sequence of Heliobacterium undosum DSM 13378.</title>
        <authorList>
            <person name="Kyndt J.A."/>
            <person name="Meyer T.E."/>
        </authorList>
    </citation>
    <scope>NUCLEOTIDE SEQUENCE [LARGE SCALE GENOMIC DNA]</scope>
    <source>
        <strain evidence="2 3">DSM 13378</strain>
    </source>
</reference>
<keyword evidence="3" id="KW-1185">Reference proteome</keyword>
<keyword evidence="1" id="KW-0472">Membrane</keyword>
<dbReference type="RefSeq" id="WP_161259820.1">
    <property type="nucleotide sequence ID" value="NZ_WXEY01000031.1"/>
</dbReference>
<keyword evidence="1" id="KW-1133">Transmembrane helix</keyword>
<keyword evidence="1" id="KW-0812">Transmembrane</keyword>
<protein>
    <recommendedName>
        <fullName evidence="4">SMODS-associating 2TM beta-strand rich effector domain-containing protein</fullName>
    </recommendedName>
</protein>
<evidence type="ECO:0000313" key="2">
    <source>
        <dbReference type="EMBL" id="MZP31304.1"/>
    </source>
</evidence>
<organism evidence="2 3">
    <name type="scientific">Heliomicrobium undosum</name>
    <dbReference type="NCBI Taxonomy" id="121734"/>
    <lineage>
        <taxon>Bacteria</taxon>
        <taxon>Bacillati</taxon>
        <taxon>Bacillota</taxon>
        <taxon>Clostridia</taxon>
        <taxon>Eubacteriales</taxon>
        <taxon>Heliobacteriaceae</taxon>
        <taxon>Heliomicrobium</taxon>
    </lineage>
</organism>
<feature type="transmembrane region" description="Helical" evidence="1">
    <location>
        <begin position="7"/>
        <end position="25"/>
    </location>
</feature>
<accession>A0A845L945</accession>